<dbReference type="InterPro" id="IPR036280">
    <property type="entry name" value="Multihaem_cyt_sf"/>
</dbReference>
<evidence type="ECO:0000313" key="3">
    <source>
        <dbReference type="Proteomes" id="UP000001959"/>
    </source>
</evidence>
<organism evidence="2 3">
    <name type="scientific">Hyphomonas neptunium (strain ATCC 15444)</name>
    <dbReference type="NCBI Taxonomy" id="228405"/>
    <lineage>
        <taxon>Bacteria</taxon>
        <taxon>Pseudomonadati</taxon>
        <taxon>Pseudomonadota</taxon>
        <taxon>Alphaproteobacteria</taxon>
        <taxon>Hyphomonadales</taxon>
        <taxon>Hyphomonadaceae</taxon>
        <taxon>Hyphomonas</taxon>
    </lineage>
</organism>
<evidence type="ECO:0000256" key="1">
    <source>
        <dbReference type="SAM" id="Phobius"/>
    </source>
</evidence>
<feature type="transmembrane region" description="Helical" evidence="1">
    <location>
        <begin position="29"/>
        <end position="47"/>
    </location>
</feature>
<protein>
    <recommendedName>
        <fullName evidence="4">Isoquinoline 1-oxidoreductase subunit</fullName>
    </recommendedName>
</protein>
<dbReference type="Proteomes" id="UP000001959">
    <property type="component" value="Chromosome"/>
</dbReference>
<reference evidence="2 3" key="1">
    <citation type="journal article" date="2006" name="J. Bacteriol.">
        <title>Comparative genomic evidence for a close relationship between the dimorphic prosthecate bacteria Hyphomonas neptunium and Caulobacter crescentus.</title>
        <authorList>
            <person name="Badger J.H."/>
            <person name="Hoover T.R."/>
            <person name="Brun Y.V."/>
            <person name="Weiner R.M."/>
            <person name="Laub M.T."/>
            <person name="Alexandre G."/>
            <person name="Mrazek J."/>
            <person name="Ren Q."/>
            <person name="Paulsen I.T."/>
            <person name="Nelson K.E."/>
            <person name="Khouri H.M."/>
            <person name="Radune D."/>
            <person name="Sosa J."/>
            <person name="Dodson R.J."/>
            <person name="Sullivan S.A."/>
            <person name="Rosovitz M.J."/>
            <person name="Madupu R."/>
            <person name="Brinkac L.M."/>
            <person name="Durkin A.S."/>
            <person name="Daugherty S.C."/>
            <person name="Kothari S.P."/>
            <person name="Giglio M.G."/>
            <person name="Zhou L."/>
            <person name="Haft D.H."/>
            <person name="Selengut J.D."/>
            <person name="Davidsen T.M."/>
            <person name="Yang Q."/>
            <person name="Zafar N."/>
            <person name="Ward N.L."/>
        </authorList>
    </citation>
    <scope>NUCLEOTIDE SEQUENCE [LARGE SCALE GENOMIC DNA]</scope>
    <source>
        <strain evidence="2 3">ATCC 15444</strain>
    </source>
</reference>
<keyword evidence="1" id="KW-1133">Transmembrane helix</keyword>
<name>Q0C046_HYPNA</name>
<keyword evidence="3" id="KW-1185">Reference proteome</keyword>
<sequence>MRRSPCLRYSFVMAWLSLPAFGRRVRSHWRALLTCIVFVSIAVFLMLTRPDALPESEALDVPVATSDNAPLRAANEFEAILDPSIRSVALFEEAGRVIRHPRCMNCHPRTDRPTQTDAMRPHLPWVAAGQDGGGGPTLRCASCHNADNFEPSGVPGNPGWRLAPLNMGWQGLTLGEICRQIQDPERGGMARDELLHHMREDSLVGWAWHPGGGRTPAPGSQDAFGSLIEAWIATGALCPE</sequence>
<proteinExistence type="predicted"/>
<dbReference type="EMBL" id="CP000158">
    <property type="protein sequence ID" value="ABI75946.1"/>
    <property type="molecule type" value="Genomic_DNA"/>
</dbReference>
<dbReference type="eggNOG" id="ENOG50309KP">
    <property type="taxonomic scope" value="Bacteria"/>
</dbReference>
<keyword evidence="1" id="KW-0812">Transmembrane</keyword>
<accession>Q0C046</accession>
<dbReference type="STRING" id="228405.HNE_2201"/>
<dbReference type="HOGENOM" id="CLU_097425_1_0_5"/>
<dbReference type="KEGG" id="hne:HNE_2201"/>
<dbReference type="SUPFAM" id="SSF48695">
    <property type="entry name" value="Multiheme cytochromes"/>
    <property type="match status" value="1"/>
</dbReference>
<keyword evidence="1" id="KW-0472">Membrane</keyword>
<evidence type="ECO:0000313" key="2">
    <source>
        <dbReference type="EMBL" id="ABI75946.1"/>
    </source>
</evidence>
<dbReference type="AlphaFoldDB" id="Q0C046"/>
<evidence type="ECO:0008006" key="4">
    <source>
        <dbReference type="Google" id="ProtNLM"/>
    </source>
</evidence>
<gene>
    <name evidence="2" type="ordered locus">HNE_2201</name>
</gene>